<sequence>MADYPSFMSKTWFTAEDVEELRSGLLNLFRKTGSGAWKSKCDIDMLRLIDTCKSAGNSVQRSNRKNPKRGRPDCKKDDDGKIGDAEVQTDTQATPVEEMHLERGNWCSLKRDDGDLDWDLKLKSTTKGQEWPCRTAYRASSSRTSYHQEKQEWSDNNRDVKVQGTEPSSIFEQVKTSEWIGCTTIDEDKFVNVCYSH</sequence>
<reference evidence="2" key="1">
    <citation type="journal article" date="2016" name="Nat. Genet.">
        <title>A high-quality carrot genome assembly provides new insights into carotenoid accumulation and asterid genome evolution.</title>
        <authorList>
            <person name="Iorizzo M."/>
            <person name="Ellison S."/>
            <person name="Senalik D."/>
            <person name="Zeng P."/>
            <person name="Satapoomin P."/>
            <person name="Huang J."/>
            <person name="Bowman M."/>
            <person name="Iovene M."/>
            <person name="Sanseverino W."/>
            <person name="Cavagnaro P."/>
            <person name="Yildiz M."/>
            <person name="Macko-Podgorni A."/>
            <person name="Moranska E."/>
            <person name="Grzebelus E."/>
            <person name="Grzebelus D."/>
            <person name="Ashrafi H."/>
            <person name="Zheng Z."/>
            <person name="Cheng S."/>
            <person name="Spooner D."/>
            <person name="Van Deynze A."/>
            <person name="Simon P."/>
        </authorList>
    </citation>
    <scope>NUCLEOTIDE SEQUENCE [LARGE SCALE GENOMIC DNA]</scope>
    <source>
        <tissue evidence="2">Leaf</tissue>
    </source>
</reference>
<gene>
    <name evidence="2" type="ORF">DCAR_010260</name>
</gene>
<dbReference type="Gramene" id="KZN01529">
    <property type="protein sequence ID" value="KZN01529"/>
    <property type="gene ID" value="DCAR_010260"/>
</dbReference>
<protein>
    <submittedName>
        <fullName evidence="2">Uncharacterized protein</fullName>
    </submittedName>
</protein>
<dbReference type="AlphaFoldDB" id="A0A166AN32"/>
<organism evidence="2">
    <name type="scientific">Daucus carota subsp. sativus</name>
    <name type="common">Carrot</name>
    <dbReference type="NCBI Taxonomy" id="79200"/>
    <lineage>
        <taxon>Eukaryota</taxon>
        <taxon>Viridiplantae</taxon>
        <taxon>Streptophyta</taxon>
        <taxon>Embryophyta</taxon>
        <taxon>Tracheophyta</taxon>
        <taxon>Spermatophyta</taxon>
        <taxon>Magnoliopsida</taxon>
        <taxon>eudicotyledons</taxon>
        <taxon>Gunneridae</taxon>
        <taxon>Pentapetalae</taxon>
        <taxon>asterids</taxon>
        <taxon>campanulids</taxon>
        <taxon>Apiales</taxon>
        <taxon>Apiaceae</taxon>
        <taxon>Apioideae</taxon>
        <taxon>Scandiceae</taxon>
        <taxon>Daucinae</taxon>
        <taxon>Daucus</taxon>
        <taxon>Daucus sect. Daucus</taxon>
    </lineage>
</organism>
<feature type="region of interest" description="Disordered" evidence="1">
    <location>
        <begin position="56"/>
        <end position="95"/>
    </location>
</feature>
<evidence type="ECO:0000313" key="2">
    <source>
        <dbReference type="EMBL" id="KZN01529.1"/>
    </source>
</evidence>
<comment type="caution">
    <text evidence="2">The sequence shown here is derived from an EMBL/GenBank/DDBJ whole genome shotgun (WGS) entry which is preliminary data.</text>
</comment>
<dbReference type="EMBL" id="LNRQ01000003">
    <property type="protein sequence ID" value="KZN01529.1"/>
    <property type="molecule type" value="Genomic_DNA"/>
</dbReference>
<feature type="compositionally biased region" description="Basic and acidic residues" evidence="1">
    <location>
        <begin position="70"/>
        <end position="84"/>
    </location>
</feature>
<accession>A0A166AN32</accession>
<proteinExistence type="predicted"/>
<evidence type="ECO:0000256" key="1">
    <source>
        <dbReference type="SAM" id="MobiDB-lite"/>
    </source>
</evidence>
<name>A0A166AN32_DAUCS</name>